<dbReference type="STRING" id="307121.GA0070620_1053"/>
<feature type="transmembrane region" description="Helical" evidence="1">
    <location>
        <begin position="47"/>
        <end position="65"/>
    </location>
</feature>
<dbReference type="EMBL" id="LT598496">
    <property type="protein sequence ID" value="SBV25576.1"/>
    <property type="molecule type" value="Genomic_DNA"/>
</dbReference>
<organism evidence="2 3">
    <name type="scientific">Micromonospora krabiensis</name>
    <dbReference type="NCBI Taxonomy" id="307121"/>
    <lineage>
        <taxon>Bacteria</taxon>
        <taxon>Bacillati</taxon>
        <taxon>Actinomycetota</taxon>
        <taxon>Actinomycetes</taxon>
        <taxon>Micromonosporales</taxon>
        <taxon>Micromonosporaceae</taxon>
        <taxon>Micromonospora</taxon>
    </lineage>
</organism>
<dbReference type="AlphaFoldDB" id="A0A1C3MYZ5"/>
<protein>
    <submittedName>
        <fullName evidence="2">Uncharacterized protein</fullName>
    </submittedName>
</protein>
<keyword evidence="1" id="KW-0812">Transmembrane</keyword>
<keyword evidence="1" id="KW-1133">Transmembrane helix</keyword>
<evidence type="ECO:0000313" key="2">
    <source>
        <dbReference type="EMBL" id="SBV25576.1"/>
    </source>
</evidence>
<dbReference type="RefSeq" id="WP_091588816.1">
    <property type="nucleotide sequence ID" value="NZ_JBHRWG010000003.1"/>
</dbReference>
<dbReference type="Proteomes" id="UP000199393">
    <property type="component" value="Chromosome I"/>
</dbReference>
<accession>A0A1C3MYZ5</accession>
<name>A0A1C3MYZ5_9ACTN</name>
<gene>
    <name evidence="2" type="ORF">GA0070620_1053</name>
</gene>
<keyword evidence="3" id="KW-1185">Reference proteome</keyword>
<evidence type="ECO:0000256" key="1">
    <source>
        <dbReference type="SAM" id="Phobius"/>
    </source>
</evidence>
<reference evidence="3" key="1">
    <citation type="submission" date="2016-06" db="EMBL/GenBank/DDBJ databases">
        <authorList>
            <person name="Varghese N."/>
            <person name="Submissions Spin"/>
        </authorList>
    </citation>
    <scope>NUCLEOTIDE SEQUENCE [LARGE SCALE GENOMIC DNA]</scope>
    <source>
        <strain evidence="3">DSM 45344</strain>
    </source>
</reference>
<proteinExistence type="predicted"/>
<evidence type="ECO:0000313" key="3">
    <source>
        <dbReference type="Proteomes" id="UP000199393"/>
    </source>
</evidence>
<sequence length="378" mass="41779">MGKRIAGVLRRRLRWRLRRIAGSLALIALSVALLAWGRSEDGYDRDVLLNIGASVVIVALTYAIFDPLFEELRRSRVEEHPRLDDEEFSAHVAAATSVVAIMDTGSHLLEGGGRERFLSALRTALGNGVVVRVLLLDPDSAAASQRAEEIRPIDVRRVLVDNLRRLNEFATSLDKGLRARFHVRIYDASPSIHMFRWDDKALISFFPIGARASASPHLEVFIASPLGDFVESRFAELWRHPSTRHLDEYVCLPLTVSRGPTVLRSCEVHFVAEGDEWCIDGSPMVDQLTDHGTGPLEVRLSRPLPANGWSGTSFRLVRVDGDEERMRVLALFDAKYGPRNVTGPGRARIALRLIPRLELLSGVGDPAADDGAEVTGTG</sequence>
<keyword evidence="1" id="KW-0472">Membrane</keyword>
<dbReference type="OrthoDB" id="8438314at2"/>